<feature type="transmembrane region" description="Helical" evidence="18">
    <location>
        <begin position="192"/>
        <end position="212"/>
    </location>
</feature>
<feature type="transmembrane region" description="Helical" evidence="18">
    <location>
        <begin position="374"/>
        <end position="395"/>
    </location>
</feature>
<dbReference type="PANTHER" id="PTHR30474:SF2">
    <property type="entry name" value="PEPTIDOGLYCAN GLYCOSYLTRANSFERASE FTSW-RELATED"/>
    <property type="match status" value="1"/>
</dbReference>
<evidence type="ECO:0000256" key="14">
    <source>
        <dbReference type="ARBA" id="ARBA00044770"/>
    </source>
</evidence>
<gene>
    <name evidence="19" type="ORF">H6A01_06365</name>
</gene>
<evidence type="ECO:0000256" key="1">
    <source>
        <dbReference type="ARBA" id="ARBA00004141"/>
    </source>
</evidence>
<feature type="transmembrane region" description="Helical" evidence="18">
    <location>
        <begin position="21"/>
        <end position="38"/>
    </location>
</feature>
<dbReference type="Proteomes" id="UP000707138">
    <property type="component" value="Unassembled WGS sequence"/>
</dbReference>
<evidence type="ECO:0000256" key="4">
    <source>
        <dbReference type="ARBA" id="ARBA00022692"/>
    </source>
</evidence>
<sequence>MKDDGRAKGLRRVLHNDVQGVFFAVFLWVIIGSINIYSATYVEATIDGSLWAGFFVKHLVSLVLGFIILMAMYRMDYRRLRSQKVLNGMAVVLVILLVAVLVGGTVVNGARRWLQFGPVSLQPSEFAKLGSVIWAAAYVERQRWKQKYIHFFEYYEFGLSPGSNGRVPFFARFLLMPLVYALLTILQPDMGTAMLILGFGAILAAIGGIGYIRRIRGPMLYVAVGGTLAVLGILSALVYLSPYRWERILAYIDPWSHAQGIGYQTVQSLLAVGSGGVLGQGLGNGTAKYFYLPEAHTDFAFAVWSQETGLVGSLALLAIVLTFTWYGLRIAQQARDYFGAFVAFGITLIISGQALFNMMMVCGAMPVTGVPLPFVSYGGSSLMLNLGAVGILASIGRYSLAAQQSPRVGTRGEAPSLREETLSRFSVEGSSTSRSR</sequence>
<comment type="function">
    <text evidence="16">Peptidoglycan polymerase that is essential for cell division.</text>
</comment>
<feature type="transmembrane region" description="Helical" evidence="18">
    <location>
        <begin position="50"/>
        <end position="73"/>
    </location>
</feature>
<comment type="caution">
    <text evidence="19">The sequence shown here is derived from an EMBL/GenBank/DDBJ whole genome shotgun (WGS) entry which is preliminary data.</text>
</comment>
<dbReference type="InterPro" id="IPR001182">
    <property type="entry name" value="FtsW/RodA"/>
</dbReference>
<name>A0ABS2GHD2_9FIRM</name>
<evidence type="ECO:0000313" key="20">
    <source>
        <dbReference type="Proteomes" id="UP000707138"/>
    </source>
</evidence>
<keyword evidence="6" id="KW-0573">Peptidoglycan synthesis</keyword>
<dbReference type="GO" id="GO:0051301">
    <property type="term" value="P:cell division"/>
    <property type="evidence" value="ECO:0007669"/>
    <property type="project" value="UniProtKB-KW"/>
</dbReference>
<keyword evidence="8 18" id="KW-0472">Membrane</keyword>
<dbReference type="Pfam" id="PF01098">
    <property type="entry name" value="FTSW_RODA_SPOVE"/>
    <property type="match status" value="1"/>
</dbReference>
<dbReference type="EMBL" id="JACJLA010000010">
    <property type="protein sequence ID" value="MBM6912947.1"/>
    <property type="molecule type" value="Genomic_DNA"/>
</dbReference>
<evidence type="ECO:0000256" key="17">
    <source>
        <dbReference type="SAM" id="MobiDB-lite"/>
    </source>
</evidence>
<keyword evidence="2" id="KW-0328">Glycosyltransferase</keyword>
<dbReference type="PROSITE" id="PS00428">
    <property type="entry name" value="FTSW_RODA_SPOVE"/>
    <property type="match status" value="1"/>
</dbReference>
<feature type="transmembrane region" description="Helical" evidence="18">
    <location>
        <begin position="309"/>
        <end position="328"/>
    </location>
</feature>
<keyword evidence="4 18" id="KW-0812">Transmembrane</keyword>
<evidence type="ECO:0000256" key="18">
    <source>
        <dbReference type="SAM" id="Phobius"/>
    </source>
</evidence>
<evidence type="ECO:0000256" key="9">
    <source>
        <dbReference type="ARBA" id="ARBA00032370"/>
    </source>
</evidence>
<evidence type="ECO:0000256" key="6">
    <source>
        <dbReference type="ARBA" id="ARBA00022984"/>
    </source>
</evidence>
<proteinExistence type="inferred from homology"/>
<reference evidence="19 20" key="1">
    <citation type="journal article" date="2021" name="Sci. Rep.">
        <title>The distribution of antibiotic resistance genes in chicken gut microbiota commensals.</title>
        <authorList>
            <person name="Juricova H."/>
            <person name="Matiasovicova J."/>
            <person name="Kubasova T."/>
            <person name="Cejkova D."/>
            <person name="Rychlik I."/>
        </authorList>
    </citation>
    <scope>NUCLEOTIDE SEQUENCE [LARGE SCALE GENOMIC DNA]</scope>
    <source>
        <strain evidence="19 20">An537</strain>
    </source>
</reference>
<keyword evidence="3" id="KW-0808">Transferase</keyword>
<evidence type="ECO:0000256" key="12">
    <source>
        <dbReference type="ARBA" id="ARBA00041185"/>
    </source>
</evidence>
<evidence type="ECO:0000256" key="10">
    <source>
        <dbReference type="ARBA" id="ARBA00033270"/>
    </source>
</evidence>
<dbReference type="PANTHER" id="PTHR30474">
    <property type="entry name" value="CELL CYCLE PROTEIN"/>
    <property type="match status" value="1"/>
</dbReference>
<keyword evidence="7 18" id="KW-1133">Transmembrane helix</keyword>
<evidence type="ECO:0000256" key="13">
    <source>
        <dbReference type="ARBA" id="ARBA00041418"/>
    </source>
</evidence>
<comment type="similarity">
    <text evidence="11">Belongs to the SEDS family. FtsW subfamily.</text>
</comment>
<keyword evidence="5" id="KW-0133">Cell shape</keyword>
<dbReference type="EC" id="2.4.99.28" evidence="14"/>
<comment type="subcellular location">
    <subcellularLocation>
        <location evidence="1">Membrane</location>
        <topology evidence="1">Multi-pass membrane protein</topology>
    </subcellularLocation>
</comment>
<evidence type="ECO:0000256" key="16">
    <source>
        <dbReference type="ARBA" id="ARBA00049966"/>
    </source>
</evidence>
<organism evidence="19 20">
    <name type="scientific">Veillonella magna</name>
    <dbReference type="NCBI Taxonomy" id="464322"/>
    <lineage>
        <taxon>Bacteria</taxon>
        <taxon>Bacillati</taxon>
        <taxon>Bacillota</taxon>
        <taxon>Negativicutes</taxon>
        <taxon>Veillonellales</taxon>
        <taxon>Veillonellaceae</taxon>
        <taxon>Veillonella</taxon>
    </lineage>
</organism>
<comment type="catalytic activity">
    <reaction evidence="15">
        <text>[GlcNAc-(1-&gt;4)-Mur2Ac(oyl-L-Ala-gamma-D-Glu-L-Lys-D-Ala-D-Ala)](n)-di-trans,octa-cis-undecaprenyl diphosphate + beta-D-GlcNAc-(1-&gt;4)-Mur2Ac(oyl-L-Ala-gamma-D-Glu-L-Lys-D-Ala-D-Ala)-di-trans,octa-cis-undecaprenyl diphosphate = [GlcNAc-(1-&gt;4)-Mur2Ac(oyl-L-Ala-gamma-D-Glu-L-Lys-D-Ala-D-Ala)](n+1)-di-trans,octa-cis-undecaprenyl diphosphate + di-trans,octa-cis-undecaprenyl diphosphate + H(+)</text>
        <dbReference type="Rhea" id="RHEA:23708"/>
        <dbReference type="Rhea" id="RHEA-COMP:9602"/>
        <dbReference type="Rhea" id="RHEA-COMP:9603"/>
        <dbReference type="ChEBI" id="CHEBI:15378"/>
        <dbReference type="ChEBI" id="CHEBI:58405"/>
        <dbReference type="ChEBI" id="CHEBI:60033"/>
        <dbReference type="ChEBI" id="CHEBI:78435"/>
        <dbReference type="EC" id="2.4.99.28"/>
    </reaction>
</comment>
<evidence type="ECO:0000256" key="7">
    <source>
        <dbReference type="ARBA" id="ARBA00022989"/>
    </source>
</evidence>
<protein>
    <recommendedName>
        <fullName evidence="12">Probable peptidoglycan glycosyltransferase FtsW</fullName>
        <ecNumber evidence="14">2.4.99.28</ecNumber>
    </recommendedName>
    <alternativeName>
        <fullName evidence="13">Cell division protein FtsW</fullName>
    </alternativeName>
    <alternativeName>
        <fullName evidence="10">Cell wall polymerase</fullName>
    </alternativeName>
    <alternativeName>
        <fullName evidence="9">Peptidoglycan polymerase</fullName>
    </alternativeName>
</protein>
<evidence type="ECO:0000256" key="15">
    <source>
        <dbReference type="ARBA" id="ARBA00049902"/>
    </source>
</evidence>
<feature type="transmembrane region" description="Helical" evidence="18">
    <location>
        <begin position="85"/>
        <end position="107"/>
    </location>
</feature>
<accession>A0ABS2GHD2</accession>
<keyword evidence="19" id="KW-0132">Cell division</keyword>
<evidence type="ECO:0000256" key="11">
    <source>
        <dbReference type="ARBA" id="ARBA00038053"/>
    </source>
</evidence>
<keyword evidence="19" id="KW-0131">Cell cycle</keyword>
<dbReference type="InterPro" id="IPR018365">
    <property type="entry name" value="Cell_cycle_FtsW-rel_CS"/>
</dbReference>
<evidence type="ECO:0000256" key="2">
    <source>
        <dbReference type="ARBA" id="ARBA00022676"/>
    </source>
</evidence>
<feature type="transmembrane region" description="Helical" evidence="18">
    <location>
        <begin position="340"/>
        <end position="368"/>
    </location>
</feature>
<evidence type="ECO:0000256" key="5">
    <source>
        <dbReference type="ARBA" id="ARBA00022960"/>
    </source>
</evidence>
<evidence type="ECO:0000256" key="8">
    <source>
        <dbReference type="ARBA" id="ARBA00023136"/>
    </source>
</evidence>
<feature type="region of interest" description="Disordered" evidence="17">
    <location>
        <begin position="409"/>
        <end position="436"/>
    </location>
</feature>
<evidence type="ECO:0000313" key="19">
    <source>
        <dbReference type="EMBL" id="MBM6912947.1"/>
    </source>
</evidence>
<feature type="transmembrane region" description="Helical" evidence="18">
    <location>
        <begin position="219"/>
        <end position="240"/>
    </location>
</feature>
<dbReference type="RefSeq" id="WP_205087952.1">
    <property type="nucleotide sequence ID" value="NZ_JACJLA010000010.1"/>
</dbReference>
<keyword evidence="20" id="KW-1185">Reference proteome</keyword>
<evidence type="ECO:0000256" key="3">
    <source>
        <dbReference type="ARBA" id="ARBA00022679"/>
    </source>
</evidence>